<dbReference type="AlphaFoldDB" id="A1RBC9"/>
<dbReference type="HOGENOM" id="CLU_094601_1_0_11"/>
<dbReference type="InterPro" id="IPR024344">
    <property type="entry name" value="MDMPI_metal-binding"/>
</dbReference>
<dbReference type="STRING" id="290340.AAur_3864"/>
<evidence type="ECO:0000259" key="1">
    <source>
        <dbReference type="Pfam" id="PF11716"/>
    </source>
</evidence>
<evidence type="ECO:0000313" key="2">
    <source>
        <dbReference type="EMBL" id="ABM09795.1"/>
    </source>
</evidence>
<dbReference type="InterPro" id="IPR034660">
    <property type="entry name" value="DinB/YfiT-like"/>
</dbReference>
<dbReference type="KEGG" id="aau:AAur_3864"/>
<dbReference type="eggNOG" id="ENOG50314EV">
    <property type="taxonomic scope" value="Bacteria"/>
</dbReference>
<name>A1RBC9_PAEAT</name>
<dbReference type="RefSeq" id="WP_011776466.1">
    <property type="nucleotide sequence ID" value="NC_008711.1"/>
</dbReference>
<organism evidence="2 3">
    <name type="scientific">Paenarthrobacter aurescens (strain TC1)</name>
    <dbReference type="NCBI Taxonomy" id="290340"/>
    <lineage>
        <taxon>Bacteria</taxon>
        <taxon>Bacillati</taxon>
        <taxon>Actinomycetota</taxon>
        <taxon>Actinomycetes</taxon>
        <taxon>Micrococcales</taxon>
        <taxon>Micrococcaceae</taxon>
        <taxon>Paenarthrobacter</taxon>
    </lineage>
</organism>
<evidence type="ECO:0000313" key="3">
    <source>
        <dbReference type="Proteomes" id="UP000000637"/>
    </source>
</evidence>
<protein>
    <recommendedName>
        <fullName evidence="1">Mycothiol-dependent maleylpyruvate isomerase metal-binding domain-containing protein</fullName>
    </recommendedName>
</protein>
<dbReference type="GO" id="GO:0046872">
    <property type="term" value="F:metal ion binding"/>
    <property type="evidence" value="ECO:0007669"/>
    <property type="project" value="InterPro"/>
</dbReference>
<dbReference type="Proteomes" id="UP000000637">
    <property type="component" value="Chromosome"/>
</dbReference>
<dbReference type="Gene3D" id="1.20.120.450">
    <property type="entry name" value="dinb family like domain"/>
    <property type="match status" value="1"/>
</dbReference>
<accession>A1RBC9</accession>
<dbReference type="InterPro" id="IPR017517">
    <property type="entry name" value="Maleyloyr_isom"/>
</dbReference>
<proteinExistence type="predicted"/>
<gene>
    <name evidence="2" type="ordered locus">AAur_3864</name>
</gene>
<dbReference type="Pfam" id="PF11716">
    <property type="entry name" value="MDMPI_N"/>
    <property type="match status" value="1"/>
</dbReference>
<dbReference type="NCBIfam" id="TIGR03083">
    <property type="entry name" value="maleylpyruvate isomerase family mycothiol-dependent enzyme"/>
    <property type="match status" value="1"/>
</dbReference>
<keyword evidence="3" id="KW-1185">Reference proteome</keyword>
<dbReference type="OrthoDB" id="5178565at2"/>
<reference evidence="2 3" key="1">
    <citation type="journal article" date="2006" name="PLoS Genet.">
        <title>Secrets of soil survival revealed by the genome sequence of Arthrobacter aurescens TC1.</title>
        <authorList>
            <person name="Mongodin E.F."/>
            <person name="Shapir N."/>
            <person name="Daugherty S.C."/>
            <person name="DeBoy R.T."/>
            <person name="Emerson J.B."/>
            <person name="Shvartzbeyn A."/>
            <person name="Radune D."/>
            <person name="Vamathevan J."/>
            <person name="Riggs F."/>
            <person name="Grinberg V."/>
            <person name="Khouri H."/>
            <person name="Wackett L.P."/>
            <person name="Nelson K.E."/>
            <person name="Sadowsky M.J."/>
        </authorList>
    </citation>
    <scope>NUCLEOTIDE SEQUENCE [LARGE SCALE GENOMIC DNA]</scope>
    <source>
        <strain evidence="2 3">TC1</strain>
    </source>
</reference>
<dbReference type="SUPFAM" id="SSF109854">
    <property type="entry name" value="DinB/YfiT-like putative metalloenzymes"/>
    <property type="match status" value="1"/>
</dbReference>
<dbReference type="EMBL" id="CP000474">
    <property type="protein sequence ID" value="ABM09795.1"/>
    <property type="molecule type" value="Genomic_DNA"/>
</dbReference>
<sequence>MLFNSGMATSSSSTVWPVVHHERRALLQDLEPLPAAQWQTPSLCAGWNVHDVLAHVIDSAKTTRLSFIRRLIAARMDFDRDNAVGVQREKTPEPAQTLNGLRAVLSRTSGPPASLATRLVEAFVHGEDIRRPLGIRREYPPVHVATALKYQLRTTTKMGGGKEIAHGWRLIATDTAFDHGDGPAVEGPAIALLLAVSGRPVRDDELSGPGAPVFLQQLGIQ</sequence>
<feature type="domain" description="Mycothiol-dependent maleylpyruvate isomerase metal-binding" evidence="1">
    <location>
        <begin position="20"/>
        <end position="103"/>
    </location>
</feature>